<keyword evidence="1" id="KW-0863">Zinc-finger</keyword>
<dbReference type="GO" id="GO:0003676">
    <property type="term" value="F:nucleic acid binding"/>
    <property type="evidence" value="ECO:0007669"/>
    <property type="project" value="InterPro"/>
</dbReference>
<dbReference type="Proteomes" id="UP000719412">
    <property type="component" value="Unassembled WGS sequence"/>
</dbReference>
<keyword evidence="1" id="KW-0862">Zinc</keyword>
<feature type="domain" description="CCHC-type" evidence="3">
    <location>
        <begin position="654"/>
        <end position="667"/>
    </location>
</feature>
<dbReference type="EMBL" id="JABDTM020026144">
    <property type="protein sequence ID" value="KAH0812315.1"/>
    <property type="molecule type" value="Genomic_DNA"/>
</dbReference>
<evidence type="ECO:0000259" key="3">
    <source>
        <dbReference type="PROSITE" id="PS50158"/>
    </source>
</evidence>
<dbReference type="Pfam" id="PF00098">
    <property type="entry name" value="zf-CCHC"/>
    <property type="match status" value="1"/>
</dbReference>
<gene>
    <name evidence="4" type="ORF">GEV33_010476</name>
</gene>
<keyword evidence="1" id="KW-0479">Metal-binding</keyword>
<dbReference type="InterPro" id="IPR036875">
    <property type="entry name" value="Znf_CCHC_sf"/>
</dbReference>
<dbReference type="PROSITE" id="PS50158">
    <property type="entry name" value="ZF_CCHC"/>
    <property type="match status" value="2"/>
</dbReference>
<feature type="compositionally biased region" description="Polar residues" evidence="2">
    <location>
        <begin position="442"/>
        <end position="455"/>
    </location>
</feature>
<comment type="caution">
    <text evidence="4">The sequence shown here is derived from an EMBL/GenBank/DDBJ whole genome shotgun (WGS) entry which is preliminary data.</text>
</comment>
<feature type="compositionally biased region" description="Basic and acidic residues" evidence="2">
    <location>
        <begin position="254"/>
        <end position="270"/>
    </location>
</feature>
<feature type="domain" description="CCHC-type" evidence="3">
    <location>
        <begin position="635"/>
        <end position="650"/>
    </location>
</feature>
<dbReference type="SUPFAM" id="SSF57756">
    <property type="entry name" value="Retrovirus zinc finger-like domains"/>
    <property type="match status" value="1"/>
</dbReference>
<protein>
    <recommendedName>
        <fullName evidence="3">CCHC-type domain-containing protein</fullName>
    </recommendedName>
</protein>
<proteinExistence type="predicted"/>
<dbReference type="Gene3D" id="4.10.60.10">
    <property type="entry name" value="Zinc finger, CCHC-type"/>
    <property type="match status" value="1"/>
</dbReference>
<feature type="compositionally biased region" description="Basic and acidic residues" evidence="2">
    <location>
        <begin position="189"/>
        <end position="205"/>
    </location>
</feature>
<feature type="compositionally biased region" description="Basic residues" evidence="2">
    <location>
        <begin position="404"/>
        <end position="413"/>
    </location>
</feature>
<organism evidence="4 5">
    <name type="scientific">Tenebrio molitor</name>
    <name type="common">Yellow mealworm beetle</name>
    <dbReference type="NCBI Taxonomy" id="7067"/>
    <lineage>
        <taxon>Eukaryota</taxon>
        <taxon>Metazoa</taxon>
        <taxon>Ecdysozoa</taxon>
        <taxon>Arthropoda</taxon>
        <taxon>Hexapoda</taxon>
        <taxon>Insecta</taxon>
        <taxon>Pterygota</taxon>
        <taxon>Neoptera</taxon>
        <taxon>Endopterygota</taxon>
        <taxon>Coleoptera</taxon>
        <taxon>Polyphaga</taxon>
        <taxon>Cucujiformia</taxon>
        <taxon>Tenebrionidae</taxon>
        <taxon>Tenebrio</taxon>
    </lineage>
</organism>
<keyword evidence="5" id="KW-1185">Reference proteome</keyword>
<evidence type="ECO:0000313" key="4">
    <source>
        <dbReference type="EMBL" id="KAH0812315.1"/>
    </source>
</evidence>
<feature type="region of interest" description="Disordered" evidence="2">
    <location>
        <begin position="147"/>
        <end position="458"/>
    </location>
</feature>
<evidence type="ECO:0000256" key="2">
    <source>
        <dbReference type="SAM" id="MobiDB-lite"/>
    </source>
</evidence>
<evidence type="ECO:0000313" key="5">
    <source>
        <dbReference type="Proteomes" id="UP000719412"/>
    </source>
</evidence>
<feature type="compositionally biased region" description="Basic and acidic residues" evidence="2">
    <location>
        <begin position="379"/>
        <end position="391"/>
    </location>
</feature>
<dbReference type="AlphaFoldDB" id="A0A8J6L8W2"/>
<dbReference type="GO" id="GO:0008270">
    <property type="term" value="F:zinc ion binding"/>
    <property type="evidence" value="ECO:0007669"/>
    <property type="project" value="UniProtKB-KW"/>
</dbReference>
<reference evidence="4" key="1">
    <citation type="journal article" date="2020" name="J Insects Food Feed">
        <title>The yellow mealworm (Tenebrio molitor) genome: a resource for the emerging insects as food and feed industry.</title>
        <authorList>
            <person name="Eriksson T."/>
            <person name="Andere A."/>
            <person name="Kelstrup H."/>
            <person name="Emery V."/>
            <person name="Picard C."/>
        </authorList>
    </citation>
    <scope>NUCLEOTIDE SEQUENCE</scope>
    <source>
        <strain evidence="4">Stoneville</strain>
        <tissue evidence="4">Whole head</tissue>
    </source>
</reference>
<dbReference type="SMART" id="SM00343">
    <property type="entry name" value="ZnF_C2HC"/>
    <property type="match status" value="2"/>
</dbReference>
<dbReference type="InterPro" id="IPR001878">
    <property type="entry name" value="Znf_CCHC"/>
</dbReference>
<feature type="compositionally biased region" description="Low complexity" evidence="2">
    <location>
        <begin position="206"/>
        <end position="225"/>
    </location>
</feature>
<evidence type="ECO:0000256" key="1">
    <source>
        <dbReference type="PROSITE-ProRule" id="PRU00047"/>
    </source>
</evidence>
<sequence length="672" mass="73307">MNFLNKGLKFSLPHVGSEVEQVVAGIEASIIRLNEPTKNHVTAEQPPSGGLRVVLCRLLCFPVPCVLESADLRVTTRGYICSSVESCATSVLRYYSSALCARVRLRTPTPQGGDAQAKWITVAFQGGCRERRFCGPRVEKSRNVPEDFDATQRRGRPAIDSRNIPEGLAKPRTAMTEIAEKAGTSGQNPDEKREPIPTNWEEREAASTTTAEAMETGAPAAAAAEIGAKRARDEAEESGEEEAPTRTKVLIRGAKAEAETPKKTGEKSGDTRQLQPGQCWRIEAARRRIFTALKKIRGHQQGNDGEADLSTGRPASGPRSAGRNPGGGETAADGGHSRERHERTVSEEAGPATRGSGQGSWGGATSEEGGPATDGAMGNRRENEGREENPGRGHRPRGQSPRWRLPRGHRPKGRSTGGLRLKGRSLKGAPTKGAQHRGAQPQGGSTNGAQPQGGQKMTYAQRLKARMEEVHETVVAADSGCGLKNVLQQVDIKVIGGPVAQMSTRKDGSVVLACKSKEQKEKLEQELRKREGVTVRDIPRMNPTLTLTGLEAHWSAEEVVADVHQKNDWLHGGQPLEEFRKSFAFLTKRKCQNERRQNMVFAVEPRIHHEAMERGKVVVGLTLCFVTDEIRVKQCLRCHRFGHMAKECKNKELCFKCGKEGHRKSECGAEAK</sequence>
<name>A0A8J6L8W2_TENMO</name>
<reference evidence="4" key="2">
    <citation type="submission" date="2021-08" db="EMBL/GenBank/DDBJ databases">
        <authorList>
            <person name="Eriksson T."/>
        </authorList>
    </citation>
    <scope>NUCLEOTIDE SEQUENCE</scope>
    <source>
        <strain evidence="4">Stoneville</strain>
        <tissue evidence="4">Whole head</tissue>
    </source>
</reference>
<feature type="compositionally biased region" description="Basic and acidic residues" evidence="2">
    <location>
        <begin position="335"/>
        <end position="346"/>
    </location>
</feature>
<accession>A0A8J6L8W2</accession>